<keyword evidence="3" id="KW-1185">Reference proteome</keyword>
<accession>A0AAD7MDL8</accession>
<name>A0AAD7MDL8_9AGAR</name>
<feature type="region of interest" description="Disordered" evidence="1">
    <location>
        <begin position="346"/>
        <end position="386"/>
    </location>
</feature>
<reference evidence="2" key="1">
    <citation type="submission" date="2023-03" db="EMBL/GenBank/DDBJ databases">
        <title>Massive genome expansion in bonnet fungi (Mycena s.s.) driven by repeated elements and novel gene families across ecological guilds.</title>
        <authorList>
            <consortium name="Lawrence Berkeley National Laboratory"/>
            <person name="Harder C.B."/>
            <person name="Miyauchi S."/>
            <person name="Viragh M."/>
            <person name="Kuo A."/>
            <person name="Thoen E."/>
            <person name="Andreopoulos B."/>
            <person name="Lu D."/>
            <person name="Skrede I."/>
            <person name="Drula E."/>
            <person name="Henrissat B."/>
            <person name="Morin E."/>
            <person name="Kohler A."/>
            <person name="Barry K."/>
            <person name="LaButti K."/>
            <person name="Morin E."/>
            <person name="Salamov A."/>
            <person name="Lipzen A."/>
            <person name="Mereny Z."/>
            <person name="Hegedus B."/>
            <person name="Baldrian P."/>
            <person name="Stursova M."/>
            <person name="Weitz H."/>
            <person name="Taylor A."/>
            <person name="Grigoriev I.V."/>
            <person name="Nagy L.G."/>
            <person name="Martin F."/>
            <person name="Kauserud H."/>
        </authorList>
    </citation>
    <scope>NUCLEOTIDE SEQUENCE</scope>
    <source>
        <strain evidence="2">CBHHK182m</strain>
    </source>
</reference>
<evidence type="ECO:0000313" key="2">
    <source>
        <dbReference type="EMBL" id="KAJ7712452.1"/>
    </source>
</evidence>
<feature type="compositionally biased region" description="Polar residues" evidence="1">
    <location>
        <begin position="369"/>
        <end position="378"/>
    </location>
</feature>
<proteinExistence type="predicted"/>
<protein>
    <submittedName>
        <fullName evidence="2">Uncharacterized protein</fullName>
    </submittedName>
</protein>
<dbReference type="AlphaFoldDB" id="A0AAD7MDL8"/>
<evidence type="ECO:0000313" key="3">
    <source>
        <dbReference type="Proteomes" id="UP001215598"/>
    </source>
</evidence>
<organism evidence="2 3">
    <name type="scientific">Mycena metata</name>
    <dbReference type="NCBI Taxonomy" id="1033252"/>
    <lineage>
        <taxon>Eukaryota</taxon>
        <taxon>Fungi</taxon>
        <taxon>Dikarya</taxon>
        <taxon>Basidiomycota</taxon>
        <taxon>Agaricomycotina</taxon>
        <taxon>Agaricomycetes</taxon>
        <taxon>Agaricomycetidae</taxon>
        <taxon>Agaricales</taxon>
        <taxon>Marasmiineae</taxon>
        <taxon>Mycenaceae</taxon>
        <taxon>Mycena</taxon>
    </lineage>
</organism>
<sequence>MVYEGVCSNSGRSHKLHLSLSLALGQLVGPEDHPPTLADKLDLDPAALDHTVRRKFNHLVDSSYRPFPFAELPVELALPILSYATGCSQGTYRSLLLTNKGICDLLRSEEMLSGVSIILSTPWQLHAFKWYLETRPEAIPQIRALWTICPFSSERETRASIPVATAIIQSCTNIHSLACHPRVLENLFDIYALGYTSDIPPPFQHTQCVDLTLATGMYWSGIMSTRAAEFLHQMQRLHFLGAIHPYSYIPPLNNLTRMSIAMGSATKVVSRVFRNVLKSPKLQQVVITTRLTGDEQEFLAENVHGIDPRFSVLYRRRRWREPALWHESFQDPDRFWNQATAEKHVLDPERKRKHPVREPSPQWDHGDWSSETDSVSDTAESDDGLDLANEEIWPGLDIYRNPTKLALALAGRRNPT</sequence>
<gene>
    <name evidence="2" type="ORF">B0H16DRAFT_1624990</name>
</gene>
<dbReference type="EMBL" id="JARKIB010000366">
    <property type="protein sequence ID" value="KAJ7712452.1"/>
    <property type="molecule type" value="Genomic_DNA"/>
</dbReference>
<dbReference type="Proteomes" id="UP001215598">
    <property type="component" value="Unassembled WGS sequence"/>
</dbReference>
<comment type="caution">
    <text evidence="2">The sequence shown here is derived from an EMBL/GenBank/DDBJ whole genome shotgun (WGS) entry which is preliminary data.</text>
</comment>
<evidence type="ECO:0000256" key="1">
    <source>
        <dbReference type="SAM" id="MobiDB-lite"/>
    </source>
</evidence>